<dbReference type="Proteomes" id="UP000054144">
    <property type="component" value="Unassembled WGS sequence"/>
</dbReference>
<feature type="compositionally biased region" description="Polar residues" evidence="1">
    <location>
        <begin position="272"/>
        <end position="290"/>
    </location>
</feature>
<name>A0A0D7AAZ5_9AGAR</name>
<protein>
    <recommendedName>
        <fullName evidence="4">ER-bound oxygenase mpaB/mpaB'/Rubber oxygenase catalytic domain-containing protein</fullName>
    </recommendedName>
</protein>
<proteinExistence type="predicted"/>
<gene>
    <name evidence="2" type="ORF">FISHEDRAFT_12918</name>
</gene>
<dbReference type="OrthoDB" id="545169at2759"/>
<evidence type="ECO:0000313" key="2">
    <source>
        <dbReference type="EMBL" id="KIY47820.1"/>
    </source>
</evidence>
<accession>A0A0D7AAZ5</accession>
<evidence type="ECO:0008006" key="4">
    <source>
        <dbReference type="Google" id="ProtNLM"/>
    </source>
</evidence>
<feature type="region of interest" description="Disordered" evidence="1">
    <location>
        <begin position="269"/>
        <end position="293"/>
    </location>
</feature>
<dbReference type="InterPro" id="IPR046366">
    <property type="entry name" value="MPAB"/>
</dbReference>
<evidence type="ECO:0000313" key="3">
    <source>
        <dbReference type="Proteomes" id="UP000054144"/>
    </source>
</evidence>
<dbReference type="EMBL" id="KN881928">
    <property type="protein sequence ID" value="KIY47820.1"/>
    <property type="molecule type" value="Genomic_DNA"/>
</dbReference>
<evidence type="ECO:0000256" key="1">
    <source>
        <dbReference type="SAM" id="MobiDB-lite"/>
    </source>
</evidence>
<organism evidence="2 3">
    <name type="scientific">Fistulina hepatica ATCC 64428</name>
    <dbReference type="NCBI Taxonomy" id="1128425"/>
    <lineage>
        <taxon>Eukaryota</taxon>
        <taxon>Fungi</taxon>
        <taxon>Dikarya</taxon>
        <taxon>Basidiomycota</taxon>
        <taxon>Agaricomycotina</taxon>
        <taxon>Agaricomycetes</taxon>
        <taxon>Agaricomycetidae</taxon>
        <taxon>Agaricales</taxon>
        <taxon>Fistulinaceae</taxon>
        <taxon>Fistulina</taxon>
    </lineage>
</organism>
<feature type="non-terminal residue" evidence="2">
    <location>
        <position position="1"/>
    </location>
</feature>
<dbReference type="AlphaFoldDB" id="A0A0D7AAZ5"/>
<dbReference type="PANTHER" id="PTHR36124">
    <property type="match status" value="1"/>
</dbReference>
<feature type="non-terminal residue" evidence="2">
    <location>
        <position position="343"/>
    </location>
</feature>
<keyword evidence="3" id="KW-1185">Reference proteome</keyword>
<dbReference type="PANTHER" id="PTHR36124:SF1">
    <property type="entry name" value="ER-BOUND OXYGENASE MPAB_MPAB'_RUBBER OXYGENASE CATALYTIC DOMAIN-CONTAINING PROTEIN"/>
    <property type="match status" value="1"/>
</dbReference>
<dbReference type="GO" id="GO:0016491">
    <property type="term" value="F:oxidoreductase activity"/>
    <property type="evidence" value="ECO:0007669"/>
    <property type="project" value="InterPro"/>
</dbReference>
<reference evidence="2 3" key="1">
    <citation type="journal article" date="2015" name="Fungal Genet. Biol.">
        <title>Evolution of novel wood decay mechanisms in Agaricales revealed by the genome sequences of Fistulina hepatica and Cylindrobasidium torrendii.</title>
        <authorList>
            <person name="Floudas D."/>
            <person name="Held B.W."/>
            <person name="Riley R."/>
            <person name="Nagy L.G."/>
            <person name="Koehler G."/>
            <person name="Ransdell A.S."/>
            <person name="Younus H."/>
            <person name="Chow J."/>
            <person name="Chiniquy J."/>
            <person name="Lipzen A."/>
            <person name="Tritt A."/>
            <person name="Sun H."/>
            <person name="Haridas S."/>
            <person name="LaButti K."/>
            <person name="Ohm R.A."/>
            <person name="Kues U."/>
            <person name="Blanchette R.A."/>
            <person name="Grigoriev I.V."/>
            <person name="Minto R.E."/>
            <person name="Hibbett D.S."/>
        </authorList>
    </citation>
    <scope>NUCLEOTIDE SEQUENCE [LARGE SCALE GENOMIC DNA]</scope>
    <source>
        <strain evidence="2 3">ATCC 64428</strain>
    </source>
</reference>
<sequence length="343" mass="39086">YMTYVRTQRWKRYNAIHTQYEEKFRAGKLTPEDAQEIFQLTFLYDMPTLTALASIYALIKTYGIPSVAKVIRSTRQMISPATTARRVIDTEIMLFTLVSFPISGVYPSQPPGPDEEPDKRAALALARMNFLHAKYKIIWAERWGWRKFSPLEKYAAFLLWREIAVRMGIPNMPTDDDEFHAWCTEYEIAHMHPAPVNNAVASQVLAEFVSPFPTKLGIRALARGLFISAMDERCRAALMFPAQAWYIHALLDGTMTVLGWWHRHLSLPRSRPGSSVDLSSPHSVPGTTQADMPAEAPIRLSSRPWYKPESHSMLGRVKDRLLVLVGWFADVPGPQYKSGGYRL</sequence>